<protein>
    <submittedName>
        <fullName evidence="5">Oxidoreductase</fullName>
    </submittedName>
</protein>
<dbReference type="PANTHER" id="PTHR43639:SF1">
    <property type="entry name" value="SHORT-CHAIN DEHYDROGENASE_REDUCTASE FAMILY PROTEIN"/>
    <property type="match status" value="1"/>
</dbReference>
<accession>A0A5C6MDR0</accession>
<dbReference type="Proteomes" id="UP000321083">
    <property type="component" value="Unassembled WGS sequence"/>
</dbReference>
<gene>
    <name evidence="5" type="ORF">E3A20_02880</name>
</gene>
<keyword evidence="6" id="KW-1185">Reference proteome</keyword>
<dbReference type="InterPro" id="IPR036291">
    <property type="entry name" value="NAD(P)-bd_dom_sf"/>
</dbReference>
<dbReference type="PRINTS" id="PR00081">
    <property type="entry name" value="GDHRDH"/>
</dbReference>
<dbReference type="EMBL" id="SRHE01000029">
    <property type="protein sequence ID" value="TWW12212.1"/>
    <property type="molecule type" value="Genomic_DNA"/>
</dbReference>
<evidence type="ECO:0000313" key="5">
    <source>
        <dbReference type="EMBL" id="TWW12212.1"/>
    </source>
</evidence>
<dbReference type="PRINTS" id="PR00080">
    <property type="entry name" value="SDRFAMILY"/>
</dbReference>
<dbReference type="InterPro" id="IPR020904">
    <property type="entry name" value="Sc_DH/Rdtase_CS"/>
</dbReference>
<reference evidence="5 6" key="1">
    <citation type="submission" date="2019-08" db="EMBL/GenBank/DDBJ databases">
        <title>100 year-old enigma solved: identification of Planctomyces bekefii, the type genus and species of the phylum Planctomycetes.</title>
        <authorList>
            <person name="Svetlana D.N."/>
            <person name="Overmann J."/>
        </authorList>
    </citation>
    <scope>NUCLEOTIDE SEQUENCE [LARGE SCALE GENOMIC DNA]</scope>
    <source>
        <strain evidence="5">Phe10_nw2017</strain>
    </source>
</reference>
<name>A0A5C6MDR0_9PLAN</name>
<evidence type="ECO:0000259" key="4">
    <source>
        <dbReference type="SMART" id="SM00822"/>
    </source>
</evidence>
<evidence type="ECO:0000256" key="3">
    <source>
        <dbReference type="RuleBase" id="RU000363"/>
    </source>
</evidence>
<dbReference type="Pfam" id="PF00106">
    <property type="entry name" value="adh_short"/>
    <property type="match status" value="1"/>
</dbReference>
<dbReference type="CDD" id="cd05233">
    <property type="entry name" value="SDR_c"/>
    <property type="match status" value="1"/>
</dbReference>
<dbReference type="Gene3D" id="3.40.50.720">
    <property type="entry name" value="NAD(P)-binding Rossmann-like Domain"/>
    <property type="match status" value="1"/>
</dbReference>
<dbReference type="GO" id="GO:0016491">
    <property type="term" value="F:oxidoreductase activity"/>
    <property type="evidence" value="ECO:0007669"/>
    <property type="project" value="UniProtKB-KW"/>
</dbReference>
<sequence>MSRTAVITGGASGIGLGLAETLLARGDRVVICGRSEEKLRAAAERLQGVAGQRLMTVVADVAVEADVETLFSTASEVFGNLDILVNNAGAFDGGPLEHLTLEAWQRVMGACLTGSFLCTRAAFRLMKPAGRGRVLNIGSISAQRPRLNSAAYTAAKFGVDGLTQAAALEGRQWGISVGCLHPGNVLVERRLESGLAADEEPMMSVDSIVKAALAMLDMPDGVNFLSAIVLPTQQLYVGRG</sequence>
<dbReference type="PROSITE" id="PS00061">
    <property type="entry name" value="ADH_SHORT"/>
    <property type="match status" value="1"/>
</dbReference>
<evidence type="ECO:0000256" key="1">
    <source>
        <dbReference type="ARBA" id="ARBA00006484"/>
    </source>
</evidence>
<feature type="domain" description="Ketoreductase" evidence="4">
    <location>
        <begin position="3"/>
        <end position="183"/>
    </location>
</feature>
<organism evidence="5 6">
    <name type="scientific">Planctomyces bekefii</name>
    <dbReference type="NCBI Taxonomy" id="1653850"/>
    <lineage>
        <taxon>Bacteria</taxon>
        <taxon>Pseudomonadati</taxon>
        <taxon>Planctomycetota</taxon>
        <taxon>Planctomycetia</taxon>
        <taxon>Planctomycetales</taxon>
        <taxon>Planctomycetaceae</taxon>
        <taxon>Planctomyces</taxon>
    </lineage>
</organism>
<comment type="similarity">
    <text evidence="1 3">Belongs to the short-chain dehydrogenases/reductases (SDR) family.</text>
</comment>
<keyword evidence="2" id="KW-0560">Oxidoreductase</keyword>
<evidence type="ECO:0000256" key="2">
    <source>
        <dbReference type="ARBA" id="ARBA00023002"/>
    </source>
</evidence>
<dbReference type="FunFam" id="3.40.50.720:FF:000084">
    <property type="entry name" value="Short-chain dehydrogenase reductase"/>
    <property type="match status" value="1"/>
</dbReference>
<dbReference type="PANTHER" id="PTHR43639">
    <property type="entry name" value="OXIDOREDUCTASE, SHORT-CHAIN DEHYDROGENASE/REDUCTASE FAMILY (AFU_ORTHOLOGUE AFUA_5G02870)"/>
    <property type="match status" value="1"/>
</dbReference>
<dbReference type="InterPro" id="IPR057326">
    <property type="entry name" value="KR_dom"/>
</dbReference>
<dbReference type="SUPFAM" id="SSF51735">
    <property type="entry name" value="NAD(P)-binding Rossmann-fold domains"/>
    <property type="match status" value="1"/>
</dbReference>
<reference evidence="5 6" key="2">
    <citation type="submission" date="2019-08" db="EMBL/GenBank/DDBJ databases">
        <authorList>
            <person name="Henke P."/>
        </authorList>
    </citation>
    <scope>NUCLEOTIDE SEQUENCE [LARGE SCALE GENOMIC DNA]</scope>
    <source>
        <strain evidence="5">Phe10_nw2017</strain>
    </source>
</reference>
<proteinExistence type="inferred from homology"/>
<evidence type="ECO:0000313" key="6">
    <source>
        <dbReference type="Proteomes" id="UP000321083"/>
    </source>
</evidence>
<dbReference type="AlphaFoldDB" id="A0A5C6MDR0"/>
<dbReference type="SMART" id="SM00822">
    <property type="entry name" value="PKS_KR"/>
    <property type="match status" value="1"/>
</dbReference>
<comment type="caution">
    <text evidence="5">The sequence shown here is derived from an EMBL/GenBank/DDBJ whole genome shotgun (WGS) entry which is preliminary data.</text>
</comment>
<dbReference type="InterPro" id="IPR002347">
    <property type="entry name" value="SDR_fam"/>
</dbReference>